<feature type="domain" description="Peptidoglycan binding-like" evidence="1">
    <location>
        <begin position="200"/>
        <end position="255"/>
    </location>
</feature>
<proteinExistence type="predicted"/>
<protein>
    <submittedName>
        <fullName evidence="2">Peptidoglycan-binding protein</fullName>
    </submittedName>
</protein>
<dbReference type="InterPro" id="IPR036365">
    <property type="entry name" value="PGBD-like_sf"/>
</dbReference>
<feature type="domain" description="Peptidoglycan binding-like" evidence="1">
    <location>
        <begin position="73"/>
        <end position="129"/>
    </location>
</feature>
<accession>A0ABT5AUA5</accession>
<dbReference type="Pfam" id="PF01471">
    <property type="entry name" value="PG_binding_1"/>
    <property type="match status" value="2"/>
</dbReference>
<gene>
    <name evidence="2" type="ORF">PN457_10095</name>
</gene>
<dbReference type="SUPFAM" id="SSF47090">
    <property type="entry name" value="PGBD-like"/>
    <property type="match status" value="2"/>
</dbReference>
<dbReference type="InterPro" id="IPR036366">
    <property type="entry name" value="PGBDSf"/>
</dbReference>
<dbReference type="EMBL" id="JAQMUH010000111">
    <property type="protein sequence ID" value="MDB9540006.1"/>
    <property type="molecule type" value="Genomic_DNA"/>
</dbReference>
<name>A0ABT5AUA5_9CYAN</name>
<evidence type="ECO:0000313" key="3">
    <source>
        <dbReference type="Proteomes" id="UP001212499"/>
    </source>
</evidence>
<reference evidence="2 3" key="1">
    <citation type="submission" date="2023-01" db="EMBL/GenBank/DDBJ databases">
        <title>Genomes from the Australian National Cyanobacteria Reference Collection.</title>
        <authorList>
            <person name="Willis A."/>
            <person name="Lee E.M.F."/>
        </authorList>
    </citation>
    <scope>NUCLEOTIDE SEQUENCE [LARGE SCALE GENOMIC DNA]</scope>
    <source>
        <strain evidence="2 3">CS-1033</strain>
    </source>
</reference>
<dbReference type="InterPro" id="IPR002477">
    <property type="entry name" value="Peptidoglycan-bd-like"/>
</dbReference>
<comment type="caution">
    <text evidence="2">The sequence shown here is derived from an EMBL/GenBank/DDBJ whole genome shotgun (WGS) entry which is preliminary data.</text>
</comment>
<evidence type="ECO:0000313" key="2">
    <source>
        <dbReference type="EMBL" id="MDB9540006.1"/>
    </source>
</evidence>
<dbReference type="Proteomes" id="UP001212499">
    <property type="component" value="Unassembled WGS sequence"/>
</dbReference>
<sequence length="258" mass="27945">MQVRLTTSIWNYFESLKAFRGLNKNKFYYLLVFSCTLLLFTSDTVSAVVVTPKIAQATNRVVISRPTLKLGSQGEPVTELQAALKLLGFYSGAVDGIYTEGTAAAVSQFKRAVELIPDGIVDSITWQRLFPREPIVIPTIPGNQPSSNLRPNFPITNQILPTSTVINSTQPIPASPPPGAIPGVQYTSQGLPILRPGMRNSAVRQLQKQLKQLGFFAGDVDGDFGIMTAAAVKSAQQHYGLEADGVVGGATWEALLRR</sequence>
<dbReference type="Gene3D" id="1.10.101.10">
    <property type="entry name" value="PGBD-like superfamily/PGBD"/>
    <property type="match status" value="2"/>
</dbReference>
<dbReference type="RefSeq" id="WP_271733143.1">
    <property type="nucleotide sequence ID" value="NZ_JAQMUH010000111.1"/>
</dbReference>
<keyword evidence="3" id="KW-1185">Reference proteome</keyword>
<organism evidence="2 3">
    <name type="scientific">Anabaenopsis arnoldii</name>
    <dbReference type="NCBI Taxonomy" id="2152938"/>
    <lineage>
        <taxon>Bacteria</taxon>
        <taxon>Bacillati</taxon>
        <taxon>Cyanobacteriota</taxon>
        <taxon>Cyanophyceae</taxon>
        <taxon>Nostocales</taxon>
        <taxon>Nodulariaceae</taxon>
        <taxon>Anabaenopsis</taxon>
    </lineage>
</organism>
<evidence type="ECO:0000259" key="1">
    <source>
        <dbReference type="Pfam" id="PF01471"/>
    </source>
</evidence>